<dbReference type="GO" id="GO:0016874">
    <property type="term" value="F:ligase activity"/>
    <property type="evidence" value="ECO:0007669"/>
    <property type="project" value="UniProtKB-KW"/>
</dbReference>
<dbReference type="PATRIC" id="fig|52.7.peg.4349"/>
<keyword evidence="10" id="KW-1185">Reference proteome</keyword>
<reference evidence="9 10" key="1">
    <citation type="submission" date="2015-07" db="EMBL/GenBank/DDBJ databases">
        <title>Genome analysis of myxobacterium Chondromyces crocatus Cm c5 reveals a high potential for natural compound synthesis and the genetic basis for the loss of fruiting body formation.</title>
        <authorList>
            <person name="Zaburannyi N."/>
            <person name="Bunk B."/>
            <person name="Maier J."/>
            <person name="Overmann J."/>
            <person name="Mueller R."/>
        </authorList>
    </citation>
    <scope>NUCLEOTIDE SEQUENCE [LARGE SCALE GENOMIC DNA]</scope>
    <source>
        <strain evidence="9 10">Cm c5</strain>
    </source>
</reference>
<dbReference type="SUPFAM" id="SSF51246">
    <property type="entry name" value="Rudiment single hybrid motif"/>
    <property type="match status" value="1"/>
</dbReference>
<dbReference type="AlphaFoldDB" id="A0A0K1EGI9"/>
<dbReference type="SUPFAM" id="SSF52440">
    <property type="entry name" value="PreATP-grasp domain"/>
    <property type="match status" value="1"/>
</dbReference>
<protein>
    <submittedName>
        <fullName evidence="9">Biotin carboxylase</fullName>
    </submittedName>
</protein>
<evidence type="ECO:0000256" key="1">
    <source>
        <dbReference type="ARBA" id="ARBA00022598"/>
    </source>
</evidence>
<feature type="domain" description="ATP-grasp" evidence="7">
    <location>
        <begin position="209"/>
        <end position="404"/>
    </location>
</feature>
<evidence type="ECO:0000259" key="7">
    <source>
        <dbReference type="PROSITE" id="PS50975"/>
    </source>
</evidence>
<evidence type="ECO:0000313" key="9">
    <source>
        <dbReference type="EMBL" id="AKT39797.1"/>
    </source>
</evidence>
<feature type="region of interest" description="Disordered" evidence="6">
    <location>
        <begin position="18"/>
        <end position="60"/>
    </location>
</feature>
<gene>
    <name evidence="9" type="ORF">CMC5_039480</name>
</gene>
<dbReference type="GO" id="GO:0046872">
    <property type="term" value="F:metal ion binding"/>
    <property type="evidence" value="ECO:0007669"/>
    <property type="project" value="InterPro"/>
</dbReference>
<dbReference type="PROSITE" id="PS00866">
    <property type="entry name" value="CPSASE_1"/>
    <property type="match status" value="1"/>
</dbReference>
<organism evidence="9 10">
    <name type="scientific">Chondromyces crocatus</name>
    <dbReference type="NCBI Taxonomy" id="52"/>
    <lineage>
        <taxon>Bacteria</taxon>
        <taxon>Pseudomonadati</taxon>
        <taxon>Myxococcota</taxon>
        <taxon>Polyangia</taxon>
        <taxon>Polyangiales</taxon>
        <taxon>Polyangiaceae</taxon>
        <taxon>Chondromyces</taxon>
    </lineage>
</organism>
<dbReference type="OrthoDB" id="9769961at2"/>
<name>A0A0K1EGI9_CHOCO</name>
<evidence type="ECO:0000259" key="8">
    <source>
        <dbReference type="PROSITE" id="PS50979"/>
    </source>
</evidence>
<dbReference type="InterPro" id="IPR005479">
    <property type="entry name" value="CPAse_ATP-bd"/>
</dbReference>
<evidence type="ECO:0000256" key="6">
    <source>
        <dbReference type="SAM" id="MobiDB-lite"/>
    </source>
</evidence>
<dbReference type="Pfam" id="PF02786">
    <property type="entry name" value="CPSase_L_D2"/>
    <property type="match status" value="1"/>
</dbReference>
<keyword evidence="4" id="KW-0092">Biotin</keyword>
<dbReference type="Pfam" id="PF02785">
    <property type="entry name" value="Biotin_carb_C"/>
    <property type="match status" value="1"/>
</dbReference>
<evidence type="ECO:0000256" key="4">
    <source>
        <dbReference type="ARBA" id="ARBA00023267"/>
    </source>
</evidence>
<dbReference type="FunFam" id="3.30.470.20:FF:000028">
    <property type="entry name" value="Methylcrotonoyl-CoA carboxylase subunit alpha, mitochondrial"/>
    <property type="match status" value="1"/>
</dbReference>
<dbReference type="Gene3D" id="3.30.470.20">
    <property type="entry name" value="ATP-grasp fold, B domain"/>
    <property type="match status" value="1"/>
</dbReference>
<evidence type="ECO:0000256" key="5">
    <source>
        <dbReference type="PROSITE-ProRule" id="PRU00409"/>
    </source>
</evidence>
<dbReference type="InterPro" id="IPR050856">
    <property type="entry name" value="Biotin_carboxylase_complex"/>
</dbReference>
<dbReference type="KEGG" id="ccro:CMC5_039480"/>
<dbReference type="Pfam" id="PF00289">
    <property type="entry name" value="Biotin_carb_N"/>
    <property type="match status" value="1"/>
</dbReference>
<dbReference type="InterPro" id="IPR011054">
    <property type="entry name" value="Rudment_hybrid_motif"/>
</dbReference>
<dbReference type="GO" id="GO:0005524">
    <property type="term" value="F:ATP binding"/>
    <property type="evidence" value="ECO:0007669"/>
    <property type="project" value="UniProtKB-UniRule"/>
</dbReference>
<dbReference type="PROSITE" id="PS50975">
    <property type="entry name" value="ATP_GRASP"/>
    <property type="match status" value="1"/>
</dbReference>
<dbReference type="FunFam" id="3.40.50.20:FF:000010">
    <property type="entry name" value="Propionyl-CoA carboxylase subunit alpha"/>
    <property type="match status" value="1"/>
</dbReference>
<evidence type="ECO:0000313" key="10">
    <source>
        <dbReference type="Proteomes" id="UP000067626"/>
    </source>
</evidence>
<keyword evidence="2 5" id="KW-0547">Nucleotide-binding</keyword>
<feature type="domain" description="Biotin carboxylation" evidence="8">
    <location>
        <begin position="90"/>
        <end position="533"/>
    </location>
</feature>
<dbReference type="InterPro" id="IPR016185">
    <property type="entry name" value="PreATP-grasp_dom_sf"/>
</dbReference>
<accession>A0A0K1EGI9</accession>
<dbReference type="PROSITE" id="PS00867">
    <property type="entry name" value="CPSASE_2"/>
    <property type="match status" value="1"/>
</dbReference>
<dbReference type="NCBIfam" id="NF006367">
    <property type="entry name" value="PRK08591.1"/>
    <property type="match status" value="1"/>
</dbReference>
<proteinExistence type="predicted"/>
<dbReference type="InterPro" id="IPR005481">
    <property type="entry name" value="BC-like_N"/>
</dbReference>
<dbReference type="STRING" id="52.CMC5_039480"/>
<sequence>MERRCDIWKRHSDPLSALTNGGNTAALPEAALPGARKRRKHTPCSGARSTPRPFAPCLAGPGSHTEGVAVPSGRPSEGYASAWPCYRAAVIRKVLIANRGEIAVRILRTLHEMGIQAVAVYSEADRGSLHVRLADEAYLIGPALASESYLRIDKILDVARRAGCDAIHPGYGFLSENRDFAAACEAAGIIFIGPPASAMSAMGSKTAARAKMMAAGVPVTPGGDANSPEEALATAARLGYPVMLKAAFGGGGKGMRLVERAEDLPAAFERAQSEAARAFGNATVYLEKAIVRPRHVEIQVLGDRHGNMVHLFERDCSIQRRHQKVVEETPCPAADDELIRRMGEVAVRGALAVGYFSAGTFEFLLGEDGSFYFLEMNTRLQVEHPITEWITGVDLVAEMVRVAAGEPLSVRQETLVRRGASIECRIYAEDPSSGFLPSPGKLEALRPPSGPWVRDDSGFYEGSEVPSHYDPLVSKLSVWAPDRRAAIARMQRALSEYVVTGIRTNLAFHQNLMAHPEFQAGRYHTGFIQEHTAALCGFAGVPTEDEAHLAAALAVAVSRAERRTAREVSIPDHGASLSPWVQAGRGNLR</sequence>
<dbReference type="InterPro" id="IPR011764">
    <property type="entry name" value="Biotin_carboxylation_dom"/>
</dbReference>
<dbReference type="SUPFAM" id="SSF56059">
    <property type="entry name" value="Glutathione synthetase ATP-binding domain-like"/>
    <property type="match status" value="1"/>
</dbReference>
<dbReference type="EMBL" id="CP012159">
    <property type="protein sequence ID" value="AKT39797.1"/>
    <property type="molecule type" value="Genomic_DNA"/>
</dbReference>
<dbReference type="SMART" id="SM00878">
    <property type="entry name" value="Biotin_carb_C"/>
    <property type="match status" value="1"/>
</dbReference>
<evidence type="ECO:0000256" key="2">
    <source>
        <dbReference type="ARBA" id="ARBA00022741"/>
    </source>
</evidence>
<dbReference type="Proteomes" id="UP000067626">
    <property type="component" value="Chromosome"/>
</dbReference>
<dbReference type="InterPro" id="IPR005482">
    <property type="entry name" value="Biotin_COase_C"/>
</dbReference>
<dbReference type="PANTHER" id="PTHR18866">
    <property type="entry name" value="CARBOXYLASE:PYRUVATE/ACETYL-COA/PROPIONYL-COA CARBOXYLASE"/>
    <property type="match status" value="1"/>
</dbReference>
<keyword evidence="3 5" id="KW-0067">ATP-binding</keyword>
<evidence type="ECO:0000256" key="3">
    <source>
        <dbReference type="ARBA" id="ARBA00022840"/>
    </source>
</evidence>
<dbReference type="InterPro" id="IPR011761">
    <property type="entry name" value="ATP-grasp"/>
</dbReference>
<keyword evidence="1" id="KW-0436">Ligase</keyword>
<dbReference type="PANTHER" id="PTHR18866:SF33">
    <property type="entry name" value="METHYLCROTONOYL-COA CARBOXYLASE SUBUNIT ALPHA, MITOCHONDRIAL-RELATED"/>
    <property type="match status" value="1"/>
</dbReference>
<dbReference type="PROSITE" id="PS50979">
    <property type="entry name" value="BC"/>
    <property type="match status" value="1"/>
</dbReference>
<dbReference type="FunFam" id="3.30.1490.20:FF:000003">
    <property type="entry name" value="acetyl-CoA carboxylase isoform X1"/>
    <property type="match status" value="1"/>
</dbReference>